<keyword evidence="2 5" id="KW-0812">Transmembrane</keyword>
<feature type="transmembrane region" description="Helical" evidence="5">
    <location>
        <begin position="129"/>
        <end position="153"/>
    </location>
</feature>
<evidence type="ECO:0000313" key="8">
    <source>
        <dbReference type="Proteomes" id="UP001610563"/>
    </source>
</evidence>
<dbReference type="EMBL" id="JBFTWV010000039">
    <property type="protein sequence ID" value="KAL2794921.1"/>
    <property type="molecule type" value="Genomic_DNA"/>
</dbReference>
<dbReference type="Gene3D" id="1.20.1250.20">
    <property type="entry name" value="MFS general substrate transporter like domains"/>
    <property type="match status" value="2"/>
</dbReference>
<feature type="transmembrane region" description="Helical" evidence="5">
    <location>
        <begin position="35"/>
        <end position="53"/>
    </location>
</feature>
<keyword evidence="3 5" id="KW-1133">Transmembrane helix</keyword>
<protein>
    <submittedName>
        <fullName evidence="7">Major facilitator superfamily domain-containing protein</fullName>
    </submittedName>
</protein>
<proteinExistence type="predicted"/>
<feature type="transmembrane region" description="Helical" evidence="5">
    <location>
        <begin position="244"/>
        <end position="267"/>
    </location>
</feature>
<feature type="transmembrane region" description="Helical" evidence="5">
    <location>
        <begin position="379"/>
        <end position="401"/>
    </location>
</feature>
<organism evidence="7 8">
    <name type="scientific">Aspergillus keveii</name>
    <dbReference type="NCBI Taxonomy" id="714993"/>
    <lineage>
        <taxon>Eukaryota</taxon>
        <taxon>Fungi</taxon>
        <taxon>Dikarya</taxon>
        <taxon>Ascomycota</taxon>
        <taxon>Pezizomycotina</taxon>
        <taxon>Eurotiomycetes</taxon>
        <taxon>Eurotiomycetidae</taxon>
        <taxon>Eurotiales</taxon>
        <taxon>Aspergillaceae</taxon>
        <taxon>Aspergillus</taxon>
        <taxon>Aspergillus subgen. Nidulantes</taxon>
    </lineage>
</organism>
<dbReference type="PROSITE" id="PS50850">
    <property type="entry name" value="MFS"/>
    <property type="match status" value="1"/>
</dbReference>
<evidence type="ECO:0000256" key="3">
    <source>
        <dbReference type="ARBA" id="ARBA00022989"/>
    </source>
</evidence>
<dbReference type="InterPro" id="IPR011701">
    <property type="entry name" value="MFS"/>
</dbReference>
<reference evidence="7 8" key="1">
    <citation type="submission" date="2024-07" db="EMBL/GenBank/DDBJ databases">
        <title>Section-level genome sequencing and comparative genomics of Aspergillus sections Usti and Cavernicolus.</title>
        <authorList>
            <consortium name="Lawrence Berkeley National Laboratory"/>
            <person name="Nybo J.L."/>
            <person name="Vesth T.C."/>
            <person name="Theobald S."/>
            <person name="Frisvad J.C."/>
            <person name="Larsen T.O."/>
            <person name="Kjaerboelling I."/>
            <person name="Rothschild-Mancinelli K."/>
            <person name="Lyhne E.K."/>
            <person name="Kogle M.E."/>
            <person name="Barry K."/>
            <person name="Clum A."/>
            <person name="Na H."/>
            <person name="Ledsgaard L."/>
            <person name="Lin J."/>
            <person name="Lipzen A."/>
            <person name="Kuo A."/>
            <person name="Riley R."/>
            <person name="Mondo S."/>
            <person name="Labutti K."/>
            <person name="Haridas S."/>
            <person name="Pangalinan J."/>
            <person name="Salamov A.A."/>
            <person name="Simmons B.A."/>
            <person name="Magnuson J.K."/>
            <person name="Chen J."/>
            <person name="Drula E."/>
            <person name="Henrissat B."/>
            <person name="Wiebenga A."/>
            <person name="Lubbers R.J."/>
            <person name="Gomes A.C."/>
            <person name="Makela M.R."/>
            <person name="Stajich J."/>
            <person name="Grigoriev I.V."/>
            <person name="Mortensen U.H."/>
            <person name="De Vries R.P."/>
            <person name="Baker S.E."/>
            <person name="Andersen M.R."/>
        </authorList>
    </citation>
    <scope>NUCLEOTIDE SEQUENCE [LARGE SCALE GENOMIC DNA]</scope>
    <source>
        <strain evidence="7 8">CBS 209.92</strain>
    </source>
</reference>
<gene>
    <name evidence="7" type="ORF">BJX66DRAFT_302714</name>
</gene>
<dbReference type="Pfam" id="PF07690">
    <property type="entry name" value="MFS_1"/>
    <property type="match status" value="1"/>
</dbReference>
<feature type="transmembrane region" description="Helical" evidence="5">
    <location>
        <begin position="439"/>
        <end position="466"/>
    </location>
</feature>
<accession>A0ABR4G7D1</accession>
<keyword evidence="4 5" id="KW-0472">Membrane</keyword>
<dbReference type="Proteomes" id="UP001610563">
    <property type="component" value="Unassembled WGS sequence"/>
</dbReference>
<comment type="subcellular location">
    <subcellularLocation>
        <location evidence="1">Membrane</location>
        <topology evidence="1">Multi-pass membrane protein</topology>
    </subcellularLocation>
</comment>
<evidence type="ECO:0000256" key="1">
    <source>
        <dbReference type="ARBA" id="ARBA00004141"/>
    </source>
</evidence>
<dbReference type="PANTHER" id="PTHR23501">
    <property type="entry name" value="MAJOR FACILITATOR SUPERFAMILY"/>
    <property type="match status" value="1"/>
</dbReference>
<feature type="transmembrane region" description="Helical" evidence="5">
    <location>
        <begin position="273"/>
        <end position="295"/>
    </location>
</feature>
<feature type="transmembrane region" description="Helical" evidence="5">
    <location>
        <begin position="407"/>
        <end position="427"/>
    </location>
</feature>
<name>A0ABR4G7D1_9EURO</name>
<feature type="transmembrane region" description="Helical" evidence="5">
    <location>
        <begin position="352"/>
        <end position="372"/>
    </location>
</feature>
<comment type="caution">
    <text evidence="7">The sequence shown here is derived from an EMBL/GenBank/DDBJ whole genome shotgun (WGS) entry which is preliminary data.</text>
</comment>
<sequence length="580" mass="62901">MKESDTQINAEEAPAPTMDEKVDGLVELEGIRRNWTLRSLIIIWITAALMSFVNNLNNHSSSTFVPFAISDFGSAPLLGTIAVVQATIASACLQPLARFADVYGRLEMFVFCVVMSTLGNIMVASSKSISVYAGSQVLFVLGSQGISLMLQILAGDSSDMYNRALMNAIPYAPSIITAWSSGPFATSMLNHSWRWGFGVFAILIPVVAIPMLGSLYYSKIKANRQRKAEGTYKRKNYLRNFLRLDPVGLILFAAGLSLLLVPFTLAASSSDRWGATHIIVMLVIGPVSLVAFVVWEIWGAKWPLLPLHLLKTRTVILGVIASIIDYTALYLLQNYIITYELVAANLSTTTATNVFVIIPFMGPIGQISAGFLVKYTKRYKWIVVSGYALTMLGLGLSYRYINGHDHMAALVVSQIILGFGSGVINTMQTGMQASVSQSNMAAVTALFTASLGVGSAVSGAVGGGVWTELLPRNLRRNLPDEAQSQLPAILGSVVVATSFEWGTPIRDAINKSYHDTFRTLLLIAVILQAFAIVAGVLVEDLSIKEVDEAREYEGMVIGKTGAVDAVKNRVRVRGDEVHVE</sequence>
<evidence type="ECO:0000259" key="6">
    <source>
        <dbReference type="PROSITE" id="PS50850"/>
    </source>
</evidence>
<feature type="transmembrane region" description="Helical" evidence="5">
    <location>
        <begin position="165"/>
        <end position="185"/>
    </location>
</feature>
<feature type="transmembrane region" description="Helical" evidence="5">
    <location>
        <begin position="73"/>
        <end position="93"/>
    </location>
</feature>
<evidence type="ECO:0000256" key="2">
    <source>
        <dbReference type="ARBA" id="ARBA00022692"/>
    </source>
</evidence>
<keyword evidence="8" id="KW-1185">Reference proteome</keyword>
<evidence type="ECO:0000256" key="4">
    <source>
        <dbReference type="ARBA" id="ARBA00023136"/>
    </source>
</evidence>
<dbReference type="InterPro" id="IPR036259">
    <property type="entry name" value="MFS_trans_sf"/>
</dbReference>
<feature type="domain" description="Major facilitator superfamily (MFS) profile" evidence="6">
    <location>
        <begin position="43"/>
        <end position="542"/>
    </location>
</feature>
<evidence type="ECO:0000256" key="5">
    <source>
        <dbReference type="SAM" id="Phobius"/>
    </source>
</evidence>
<dbReference type="SUPFAM" id="SSF103473">
    <property type="entry name" value="MFS general substrate transporter"/>
    <property type="match status" value="1"/>
</dbReference>
<evidence type="ECO:0000313" key="7">
    <source>
        <dbReference type="EMBL" id="KAL2794921.1"/>
    </source>
</evidence>
<feature type="transmembrane region" description="Helical" evidence="5">
    <location>
        <begin position="517"/>
        <end position="538"/>
    </location>
</feature>
<feature type="transmembrane region" description="Helical" evidence="5">
    <location>
        <begin position="105"/>
        <end position="123"/>
    </location>
</feature>
<dbReference type="InterPro" id="IPR020846">
    <property type="entry name" value="MFS_dom"/>
</dbReference>
<feature type="transmembrane region" description="Helical" evidence="5">
    <location>
        <begin position="315"/>
        <end position="332"/>
    </location>
</feature>
<dbReference type="PANTHER" id="PTHR23501:SF87">
    <property type="entry name" value="SIDEROPHORE IRON TRANSPORTER 2"/>
    <property type="match status" value="1"/>
</dbReference>
<feature type="transmembrane region" description="Helical" evidence="5">
    <location>
        <begin position="197"/>
        <end position="217"/>
    </location>
</feature>